<evidence type="ECO:0000256" key="1">
    <source>
        <dbReference type="SAM" id="MobiDB-lite"/>
    </source>
</evidence>
<dbReference type="InterPro" id="IPR009737">
    <property type="entry name" value="Aim32/Apd1-like"/>
</dbReference>
<keyword evidence="4" id="KW-1185">Reference proteome</keyword>
<keyword evidence="2" id="KW-1133">Transmembrane helix</keyword>
<evidence type="ECO:0000256" key="2">
    <source>
        <dbReference type="SAM" id="Phobius"/>
    </source>
</evidence>
<dbReference type="AlphaFoldDB" id="A0ABD3A9J6"/>
<dbReference type="PANTHER" id="PTHR31902">
    <property type="entry name" value="ACTIN PATCHES DISTAL PROTEIN 1"/>
    <property type="match status" value="1"/>
</dbReference>
<dbReference type="CDD" id="cd03062">
    <property type="entry name" value="TRX_Fd_Sucrase"/>
    <property type="match status" value="1"/>
</dbReference>
<protein>
    <recommendedName>
        <fullName evidence="5">Altered inheritance of mitochondria protein 32</fullName>
    </recommendedName>
</protein>
<dbReference type="SUPFAM" id="SSF52833">
    <property type="entry name" value="Thioredoxin-like"/>
    <property type="match status" value="1"/>
</dbReference>
<feature type="region of interest" description="Disordered" evidence="1">
    <location>
        <begin position="300"/>
        <end position="320"/>
    </location>
</feature>
<keyword evidence="2" id="KW-0812">Transmembrane</keyword>
<gene>
    <name evidence="3" type="ORF">ACH5RR_011039</name>
</gene>
<evidence type="ECO:0008006" key="5">
    <source>
        <dbReference type="Google" id="ProtNLM"/>
    </source>
</evidence>
<dbReference type="InterPro" id="IPR036249">
    <property type="entry name" value="Thioredoxin-like_sf"/>
</dbReference>
<dbReference type="Pfam" id="PF06999">
    <property type="entry name" value="Suc_Fer-like"/>
    <property type="match status" value="1"/>
</dbReference>
<feature type="compositionally biased region" description="Basic and acidic residues" evidence="1">
    <location>
        <begin position="309"/>
        <end position="320"/>
    </location>
</feature>
<dbReference type="Gene3D" id="3.40.30.10">
    <property type="entry name" value="Glutaredoxin"/>
    <property type="match status" value="2"/>
</dbReference>
<dbReference type="EMBL" id="JBJUIK010000005">
    <property type="protein sequence ID" value="KAL3526383.1"/>
    <property type="molecule type" value="Genomic_DNA"/>
</dbReference>
<dbReference type="Proteomes" id="UP001630127">
    <property type="component" value="Unassembled WGS sequence"/>
</dbReference>
<comment type="caution">
    <text evidence="3">The sequence shown here is derived from an EMBL/GenBank/DDBJ whole genome shotgun (WGS) entry which is preliminary data.</text>
</comment>
<proteinExistence type="predicted"/>
<evidence type="ECO:0000313" key="4">
    <source>
        <dbReference type="Proteomes" id="UP001630127"/>
    </source>
</evidence>
<keyword evidence="2" id="KW-0472">Membrane</keyword>
<name>A0ABD3A9J6_9GENT</name>
<dbReference type="PANTHER" id="PTHR31902:SF10">
    <property type="entry name" value="SUCRASE_FERREDOXIN-LIKE FAMILY PROTEIN"/>
    <property type="match status" value="1"/>
</dbReference>
<dbReference type="FunFam" id="3.40.30.10:FF:000213">
    <property type="entry name" value="APD1p protein"/>
    <property type="match status" value="1"/>
</dbReference>
<feature type="transmembrane region" description="Helical" evidence="2">
    <location>
        <begin position="367"/>
        <end position="387"/>
    </location>
</feature>
<accession>A0ABD3A9J6</accession>
<reference evidence="3 4" key="1">
    <citation type="submission" date="2024-11" db="EMBL/GenBank/DDBJ databases">
        <title>A near-complete genome assembly of Cinchona calisaya.</title>
        <authorList>
            <person name="Lian D.C."/>
            <person name="Zhao X.W."/>
            <person name="Wei L."/>
        </authorList>
    </citation>
    <scope>NUCLEOTIDE SEQUENCE [LARGE SCALE GENOMIC DNA]</scope>
    <source>
        <tissue evidence="3">Nenye</tissue>
    </source>
</reference>
<sequence>MCVNISRPIRSLSSITFFWLRCSPPPRQPFLSVKRSLAMASTGETENFSTAIAEEDDVKFGFKRSEMYESNLSGTVDPYERHVFLCYKSHESWPSRVEDSDSDLLPKLLSAALKARKADIEVKTRLTICEGLEDFGFSDGDVLIFPEMIKYRDLKESDVDGFVEDVLVNGNPWAAGIQEVLTGSYVFVCSHNNRDKRCGVCGPILIEKFKEEIESKGLKSQVFVTACSHIGGHKYAGNVIIFSANAEGKIAGHWYGYVTPNDVRELLDQHIGKGEIIDRIWRGQMDANVEKADHVHQEKLPNGTSLNNYEEKSQEIGSEEKKESISSCCQGDNGASCCRDLNFEEKQDQKGKGTLPNWIGKWEQRDVLTTIAVVGAVTTIAVAFAFYKRSR</sequence>
<organism evidence="3 4">
    <name type="scientific">Cinchona calisaya</name>
    <dbReference type="NCBI Taxonomy" id="153742"/>
    <lineage>
        <taxon>Eukaryota</taxon>
        <taxon>Viridiplantae</taxon>
        <taxon>Streptophyta</taxon>
        <taxon>Embryophyta</taxon>
        <taxon>Tracheophyta</taxon>
        <taxon>Spermatophyta</taxon>
        <taxon>Magnoliopsida</taxon>
        <taxon>eudicotyledons</taxon>
        <taxon>Gunneridae</taxon>
        <taxon>Pentapetalae</taxon>
        <taxon>asterids</taxon>
        <taxon>lamiids</taxon>
        <taxon>Gentianales</taxon>
        <taxon>Rubiaceae</taxon>
        <taxon>Cinchonoideae</taxon>
        <taxon>Cinchoneae</taxon>
        <taxon>Cinchona</taxon>
    </lineage>
</organism>
<evidence type="ECO:0000313" key="3">
    <source>
        <dbReference type="EMBL" id="KAL3526383.1"/>
    </source>
</evidence>